<keyword evidence="9 11" id="KW-0663">Pyridoxal phosphate</keyword>
<comment type="catalytic activity">
    <reaction evidence="10 12">
        <text>L-2,4-diaminobutanoate + 2-oxoglutarate = L-aspartate 4-semialdehyde + L-glutamate</text>
        <dbReference type="Rhea" id="RHEA:11160"/>
        <dbReference type="ChEBI" id="CHEBI:16810"/>
        <dbReference type="ChEBI" id="CHEBI:29985"/>
        <dbReference type="ChEBI" id="CHEBI:58761"/>
        <dbReference type="ChEBI" id="CHEBI:537519"/>
        <dbReference type="EC" id="2.6.1.76"/>
    </reaction>
</comment>
<evidence type="ECO:0000256" key="5">
    <source>
        <dbReference type="ARBA" id="ARBA00013155"/>
    </source>
</evidence>
<dbReference type="EC" id="2.6.1.76" evidence="5 12"/>
<dbReference type="PROSITE" id="PS00600">
    <property type="entry name" value="AA_TRANSFER_CLASS_3"/>
    <property type="match status" value="1"/>
</dbReference>
<evidence type="ECO:0000256" key="12">
    <source>
        <dbReference type="RuleBase" id="RU365034"/>
    </source>
</evidence>
<dbReference type="SUPFAM" id="SSF53383">
    <property type="entry name" value="PLP-dependent transferases"/>
    <property type="match status" value="1"/>
</dbReference>
<evidence type="ECO:0000256" key="11">
    <source>
        <dbReference type="RuleBase" id="RU003560"/>
    </source>
</evidence>
<evidence type="ECO:0000313" key="14">
    <source>
        <dbReference type="Proteomes" id="UP000515819"/>
    </source>
</evidence>
<reference evidence="13 14" key="1">
    <citation type="submission" date="2020-08" db="EMBL/GenBank/DDBJ databases">
        <authorList>
            <person name="Liu C."/>
            <person name="Sun Q."/>
        </authorList>
    </citation>
    <scope>NUCLEOTIDE SEQUENCE [LARGE SCALE GENOMIC DNA]</scope>
    <source>
        <strain evidence="13 14">NSJ-4</strain>
    </source>
</reference>
<gene>
    <name evidence="13" type="primary">ectB</name>
    <name evidence="13" type="ORF">H9Q76_03960</name>
</gene>
<dbReference type="InterPro" id="IPR012773">
    <property type="entry name" value="Ectoine_EctB"/>
</dbReference>
<dbReference type="AlphaFoldDB" id="A0A7G9FPG5"/>
<dbReference type="GO" id="GO:0047307">
    <property type="term" value="F:diaminobutyrate-pyruvate transaminase activity"/>
    <property type="evidence" value="ECO:0007669"/>
    <property type="project" value="InterPro"/>
</dbReference>
<dbReference type="Gene3D" id="3.90.1150.10">
    <property type="entry name" value="Aspartate Aminotransferase, domain 1"/>
    <property type="match status" value="1"/>
</dbReference>
<dbReference type="NCBIfam" id="NF006733">
    <property type="entry name" value="PRK09264.1"/>
    <property type="match status" value="1"/>
</dbReference>
<protein>
    <recommendedName>
        <fullName evidence="6 12">Diaminobutyrate--2-oxoglutarate transaminase</fullName>
        <ecNumber evidence="5 12">2.6.1.76</ecNumber>
    </recommendedName>
    <alternativeName>
        <fullName evidence="12">DABA aminotransferase</fullName>
    </alternativeName>
</protein>
<dbReference type="RefSeq" id="WP_021984150.1">
    <property type="nucleotide sequence ID" value="NZ_CP060632.1"/>
</dbReference>
<comment type="similarity">
    <text evidence="4 11">Belongs to the class-III pyridoxal-phosphate-dependent aminotransferase family.</text>
</comment>
<comment type="function">
    <text evidence="2 12">Catalyzes reversively the conversion of L-aspartate beta-semialdehyde (ASA) to L-2,4-diaminobutyrate (DABA) by transamination with L-glutamate.</text>
</comment>
<dbReference type="NCBIfam" id="TIGR00709">
    <property type="entry name" value="dat"/>
    <property type="match status" value="1"/>
</dbReference>
<dbReference type="PANTHER" id="PTHR43552:SF2">
    <property type="entry name" value="DIAMINOBUTYRATE--2-OXOGLUTARATE TRANSAMINASE"/>
    <property type="match status" value="1"/>
</dbReference>
<comment type="cofactor">
    <cofactor evidence="1 12">
        <name>pyridoxal 5'-phosphate</name>
        <dbReference type="ChEBI" id="CHEBI:597326"/>
    </cofactor>
</comment>
<dbReference type="InterPro" id="IPR049704">
    <property type="entry name" value="Aminotrans_3_PPA_site"/>
</dbReference>
<dbReference type="GO" id="GO:0045303">
    <property type="term" value="F:diaminobutyrate-2-oxoglutarate transaminase activity"/>
    <property type="evidence" value="ECO:0007669"/>
    <property type="project" value="UniProtKB-EC"/>
</dbReference>
<dbReference type="InterPro" id="IPR015422">
    <property type="entry name" value="PyrdxlP-dep_Trfase_small"/>
</dbReference>
<dbReference type="Pfam" id="PF00202">
    <property type="entry name" value="Aminotran_3"/>
    <property type="match status" value="1"/>
</dbReference>
<keyword evidence="8 12" id="KW-0808">Transferase</keyword>
<dbReference type="CDD" id="cd00610">
    <property type="entry name" value="OAT_like"/>
    <property type="match status" value="1"/>
</dbReference>
<name>A0A7G9FPG5_9FIRM</name>
<dbReference type="PIRSF" id="PIRSF000521">
    <property type="entry name" value="Transaminase_4ab_Lys_Orn"/>
    <property type="match status" value="1"/>
</dbReference>
<evidence type="ECO:0000256" key="6">
    <source>
        <dbReference type="ARBA" id="ARBA00014798"/>
    </source>
</evidence>
<dbReference type="Gene3D" id="3.40.640.10">
    <property type="entry name" value="Type I PLP-dependent aspartate aminotransferase-like (Major domain)"/>
    <property type="match status" value="1"/>
</dbReference>
<dbReference type="PANTHER" id="PTHR43552">
    <property type="entry name" value="DIAMINOBUTYRATE--2-OXOGLUTARATE AMINOTRANSFERASE"/>
    <property type="match status" value="1"/>
</dbReference>
<evidence type="ECO:0000256" key="8">
    <source>
        <dbReference type="ARBA" id="ARBA00022679"/>
    </source>
</evidence>
<dbReference type="Proteomes" id="UP000515819">
    <property type="component" value="Chromosome"/>
</dbReference>
<comment type="pathway">
    <text evidence="3 12">Amine and polyamine biosynthesis; ectoine biosynthesis; L-ectoine from L-aspartate 4-semialdehyde: step 1/3.</text>
</comment>
<dbReference type="InterPro" id="IPR004637">
    <property type="entry name" value="Dat"/>
</dbReference>
<dbReference type="GO" id="GO:0019491">
    <property type="term" value="P:ectoine biosynthetic process"/>
    <property type="evidence" value="ECO:0007669"/>
    <property type="project" value="UniProtKB-UniPathway"/>
</dbReference>
<dbReference type="InterPro" id="IPR005814">
    <property type="entry name" value="Aminotrans_3"/>
</dbReference>
<evidence type="ECO:0000256" key="7">
    <source>
        <dbReference type="ARBA" id="ARBA00022576"/>
    </source>
</evidence>
<dbReference type="InterPro" id="IPR015421">
    <property type="entry name" value="PyrdxlP-dep_Trfase_major"/>
</dbReference>
<dbReference type="KEGG" id="wcp:H9Q76_03960"/>
<keyword evidence="7 12" id="KW-0032">Aminotransferase</keyword>
<keyword evidence="14" id="KW-1185">Reference proteome</keyword>
<evidence type="ECO:0000256" key="1">
    <source>
        <dbReference type="ARBA" id="ARBA00001933"/>
    </source>
</evidence>
<sequence>MTDVEVFENYESEVRSYCRSFPAVFTTSKGSIMKDENGKEYIDFFCGAGALNYGHNNDYIKEKMVAYLMSDGIMHSMDMMTVPKKEFLQFFEEKVLQPRGLNFKVMFPGPTGTNGVEAALKLARKVKKRNQIWALMGCFHGMTLGALSLTSDAGSRGGAGVCLNDVTHIPAPYMFPELDTIKYMETLLTDDHSGVEKPAAIIIETVQAEGGVHVFSNEYLQGVRALCDKYDILMIVDDIQVGCARTGTFFSFERAGIVPDMFVMSKSIGGYGMPFALTMFKPELDIWSPGEHNGTFRGNQLSMVAAKAGLEYMLDHKVEAEVKRKEGIIRKYMDENIARPGVEIRGIGCIWGVQVADGKLALAICNKCFEKGLIMERAGRDNNVLKLMPALVATDDELMRGLDIIRDSMNELM</sequence>
<organism evidence="13 14">
    <name type="scientific">Wujia chipingensis</name>
    <dbReference type="NCBI Taxonomy" id="2763670"/>
    <lineage>
        <taxon>Bacteria</taxon>
        <taxon>Bacillati</taxon>
        <taxon>Bacillota</taxon>
        <taxon>Clostridia</taxon>
        <taxon>Lachnospirales</taxon>
        <taxon>Lachnospiraceae</taxon>
        <taxon>Wujia</taxon>
    </lineage>
</organism>
<evidence type="ECO:0000256" key="3">
    <source>
        <dbReference type="ARBA" id="ARBA00004946"/>
    </source>
</evidence>
<dbReference type="UniPathway" id="UPA00067">
    <property type="reaction ID" value="UER00121"/>
</dbReference>
<evidence type="ECO:0000256" key="9">
    <source>
        <dbReference type="ARBA" id="ARBA00022898"/>
    </source>
</evidence>
<dbReference type="EMBL" id="CP060632">
    <property type="protein sequence ID" value="QNM00447.1"/>
    <property type="molecule type" value="Genomic_DNA"/>
</dbReference>
<proteinExistence type="inferred from homology"/>
<accession>A0A7G9FPG5</accession>
<evidence type="ECO:0000256" key="10">
    <source>
        <dbReference type="ARBA" id="ARBA00049111"/>
    </source>
</evidence>
<dbReference type="GO" id="GO:0030170">
    <property type="term" value="F:pyridoxal phosphate binding"/>
    <property type="evidence" value="ECO:0007669"/>
    <property type="project" value="InterPro"/>
</dbReference>
<evidence type="ECO:0000256" key="2">
    <source>
        <dbReference type="ARBA" id="ARBA00002189"/>
    </source>
</evidence>
<dbReference type="NCBIfam" id="TIGR02407">
    <property type="entry name" value="ectoine_ectB"/>
    <property type="match status" value="1"/>
</dbReference>
<evidence type="ECO:0000313" key="13">
    <source>
        <dbReference type="EMBL" id="QNM00447.1"/>
    </source>
</evidence>
<dbReference type="InterPro" id="IPR015424">
    <property type="entry name" value="PyrdxlP-dep_Trfase"/>
</dbReference>
<evidence type="ECO:0000256" key="4">
    <source>
        <dbReference type="ARBA" id="ARBA00008954"/>
    </source>
</evidence>